<dbReference type="PANTHER" id="PTHR43227:SF11">
    <property type="entry name" value="BLL4140 PROTEIN"/>
    <property type="match status" value="1"/>
</dbReference>
<feature type="transmembrane region" description="Helical" evidence="7">
    <location>
        <begin position="267"/>
        <end position="290"/>
    </location>
</feature>
<keyword evidence="2 7" id="KW-0813">Transport</keyword>
<keyword evidence="5 7" id="KW-1133">Transmembrane helix</keyword>
<dbReference type="CDD" id="cd06261">
    <property type="entry name" value="TM_PBP2"/>
    <property type="match status" value="1"/>
</dbReference>
<dbReference type="PROSITE" id="PS50928">
    <property type="entry name" value="ABC_TM1"/>
    <property type="match status" value="1"/>
</dbReference>
<dbReference type="InterPro" id="IPR050809">
    <property type="entry name" value="UgpAE/MalFG_permease"/>
</dbReference>
<keyword evidence="6 7" id="KW-0472">Membrane</keyword>
<dbReference type="Gene3D" id="1.10.3720.10">
    <property type="entry name" value="MetI-like"/>
    <property type="match status" value="1"/>
</dbReference>
<gene>
    <name evidence="9" type="ORF">FHS16_003540</name>
</gene>
<accession>A0A7W5C9C1</accession>
<sequence>MKSRLPAQSGFFCAVCTVQLHKADKCTPVRGFAPFKSEFLYVKRRKCTYLEQVFFYYDQSYRKRYHTSAGSHLGGIVLEKEIVLNNKLLKAKGKRSLAEEAVRSFKKHWQLYLIIIPPVLFFLIFKYYPMLNAVLAFKDYNVIKGIWGSPWVGFKNFQLFFDNPMFWPLVKNTIYVSGYLLLAGFPIPIILALMLNEVRNGRFKRTVQLVTFAPYFISTVVMVSIIMLFLAPRLGFVNVALNYFGLDSINFLGEASMFRSIYVWSDIWQTAGYSAVIYLAALSGIDPTLYEAAKVDGASRFQKILHVDIPGILPTITIILILNVGSVMAIGFEKIYLLQNPLNKVNSEIIATYVYSVGLLNANYSFATAVGLFNSFINLVLLFVVNGLAKKFTKSSIW</sequence>
<dbReference type="AlphaFoldDB" id="A0A7W5C9C1"/>
<dbReference type="EMBL" id="JACHXW010000010">
    <property type="protein sequence ID" value="MBB3153478.1"/>
    <property type="molecule type" value="Genomic_DNA"/>
</dbReference>
<feature type="transmembrane region" description="Helical" evidence="7">
    <location>
        <begin position="311"/>
        <end position="332"/>
    </location>
</feature>
<evidence type="ECO:0000256" key="2">
    <source>
        <dbReference type="ARBA" id="ARBA00022448"/>
    </source>
</evidence>
<evidence type="ECO:0000256" key="5">
    <source>
        <dbReference type="ARBA" id="ARBA00022989"/>
    </source>
</evidence>
<dbReference type="PANTHER" id="PTHR43227">
    <property type="entry name" value="BLL4140 PROTEIN"/>
    <property type="match status" value="1"/>
</dbReference>
<evidence type="ECO:0000256" key="1">
    <source>
        <dbReference type="ARBA" id="ARBA00004651"/>
    </source>
</evidence>
<proteinExistence type="inferred from homology"/>
<evidence type="ECO:0000313" key="10">
    <source>
        <dbReference type="Proteomes" id="UP000518605"/>
    </source>
</evidence>
<protein>
    <submittedName>
        <fullName evidence="9">Putative aldouronate transport system permease protein</fullName>
    </submittedName>
</protein>
<feature type="transmembrane region" description="Helical" evidence="7">
    <location>
        <begin position="174"/>
        <end position="195"/>
    </location>
</feature>
<dbReference type="SUPFAM" id="SSF161098">
    <property type="entry name" value="MetI-like"/>
    <property type="match status" value="1"/>
</dbReference>
<dbReference type="Pfam" id="PF00528">
    <property type="entry name" value="BPD_transp_1"/>
    <property type="match status" value="1"/>
</dbReference>
<feature type="transmembrane region" description="Helical" evidence="7">
    <location>
        <begin position="364"/>
        <end position="389"/>
    </location>
</feature>
<comment type="subcellular location">
    <subcellularLocation>
        <location evidence="1 7">Cell membrane</location>
        <topology evidence="1 7">Multi-pass membrane protein</topology>
    </subcellularLocation>
</comment>
<organism evidence="9 10">
    <name type="scientific">Paenibacillus endophyticus</name>
    <dbReference type="NCBI Taxonomy" id="1294268"/>
    <lineage>
        <taxon>Bacteria</taxon>
        <taxon>Bacillati</taxon>
        <taxon>Bacillota</taxon>
        <taxon>Bacilli</taxon>
        <taxon>Bacillales</taxon>
        <taxon>Paenibacillaceae</taxon>
        <taxon>Paenibacillus</taxon>
    </lineage>
</organism>
<evidence type="ECO:0000259" key="8">
    <source>
        <dbReference type="PROSITE" id="PS50928"/>
    </source>
</evidence>
<keyword evidence="4 7" id="KW-0812">Transmembrane</keyword>
<feature type="transmembrane region" description="Helical" evidence="7">
    <location>
        <begin position="207"/>
        <end position="231"/>
    </location>
</feature>
<reference evidence="9 10" key="1">
    <citation type="submission" date="2020-08" db="EMBL/GenBank/DDBJ databases">
        <title>Genomic Encyclopedia of Type Strains, Phase III (KMG-III): the genomes of soil and plant-associated and newly described type strains.</title>
        <authorList>
            <person name="Whitman W."/>
        </authorList>
    </citation>
    <scope>NUCLEOTIDE SEQUENCE [LARGE SCALE GENOMIC DNA]</scope>
    <source>
        <strain evidence="9 10">CECT 8234</strain>
    </source>
</reference>
<evidence type="ECO:0000256" key="3">
    <source>
        <dbReference type="ARBA" id="ARBA00022475"/>
    </source>
</evidence>
<comment type="similarity">
    <text evidence="7">Belongs to the binding-protein-dependent transport system permease family.</text>
</comment>
<evidence type="ECO:0000256" key="4">
    <source>
        <dbReference type="ARBA" id="ARBA00022692"/>
    </source>
</evidence>
<evidence type="ECO:0000313" key="9">
    <source>
        <dbReference type="EMBL" id="MBB3153478.1"/>
    </source>
</evidence>
<keyword evidence="3" id="KW-1003">Cell membrane</keyword>
<dbReference type="InterPro" id="IPR000515">
    <property type="entry name" value="MetI-like"/>
</dbReference>
<dbReference type="Proteomes" id="UP000518605">
    <property type="component" value="Unassembled WGS sequence"/>
</dbReference>
<name>A0A7W5C9C1_9BACL</name>
<dbReference type="InterPro" id="IPR035906">
    <property type="entry name" value="MetI-like_sf"/>
</dbReference>
<feature type="domain" description="ABC transmembrane type-1" evidence="8">
    <location>
        <begin position="170"/>
        <end position="385"/>
    </location>
</feature>
<comment type="caution">
    <text evidence="9">The sequence shown here is derived from an EMBL/GenBank/DDBJ whole genome shotgun (WGS) entry which is preliminary data.</text>
</comment>
<evidence type="ECO:0000256" key="7">
    <source>
        <dbReference type="RuleBase" id="RU363032"/>
    </source>
</evidence>
<keyword evidence="10" id="KW-1185">Reference proteome</keyword>
<dbReference type="GO" id="GO:0055085">
    <property type="term" value="P:transmembrane transport"/>
    <property type="evidence" value="ECO:0007669"/>
    <property type="project" value="InterPro"/>
</dbReference>
<feature type="transmembrane region" description="Helical" evidence="7">
    <location>
        <begin position="111"/>
        <end position="128"/>
    </location>
</feature>
<evidence type="ECO:0000256" key="6">
    <source>
        <dbReference type="ARBA" id="ARBA00023136"/>
    </source>
</evidence>
<dbReference type="GO" id="GO:0005886">
    <property type="term" value="C:plasma membrane"/>
    <property type="evidence" value="ECO:0007669"/>
    <property type="project" value="UniProtKB-SubCell"/>
</dbReference>